<feature type="binding site" evidence="6 8">
    <location>
        <position position="85"/>
    </location>
    <ligand>
        <name>FMN</name>
        <dbReference type="ChEBI" id="CHEBI:58210"/>
    </ligand>
</feature>
<comment type="similarity">
    <text evidence="1 6">Belongs to the pyridoxamine 5'-phosphate oxidase family.</text>
</comment>
<feature type="binding site" evidence="6 7">
    <location>
        <begin position="195"/>
        <end position="197"/>
    </location>
    <ligand>
        <name>substrate</name>
    </ligand>
</feature>
<feature type="binding site" evidence="6 8">
    <location>
        <begin position="63"/>
        <end position="68"/>
    </location>
    <ligand>
        <name>FMN</name>
        <dbReference type="ChEBI" id="CHEBI:58210"/>
    </ligand>
</feature>
<comment type="catalytic activity">
    <reaction evidence="6">
        <text>pyridoxamine 5'-phosphate + O2 + H2O = pyridoxal 5'-phosphate + H2O2 + NH4(+)</text>
        <dbReference type="Rhea" id="RHEA:15817"/>
        <dbReference type="ChEBI" id="CHEBI:15377"/>
        <dbReference type="ChEBI" id="CHEBI:15379"/>
        <dbReference type="ChEBI" id="CHEBI:16240"/>
        <dbReference type="ChEBI" id="CHEBI:28938"/>
        <dbReference type="ChEBI" id="CHEBI:58451"/>
        <dbReference type="ChEBI" id="CHEBI:597326"/>
        <dbReference type="EC" id="1.4.3.5"/>
    </reaction>
</comment>
<dbReference type="InterPro" id="IPR011576">
    <property type="entry name" value="Pyridox_Oxase_N"/>
</dbReference>
<proteinExistence type="inferred from homology"/>
<reference evidence="11 12" key="1">
    <citation type="journal article" date="2015" name="Antonie Van Leeuwenhoek">
        <title>Lampropedia puyangensis sp. nov., isolated from symptomatic bark of Populus ? euramericana canker and emended description of Lampropedia hyalina (Ehrenberg 1832) Lee et al. 2004.</title>
        <authorList>
            <person name="Li Y."/>
            <person name="Wang T."/>
            <person name="Piao C.G."/>
            <person name="Wang L.F."/>
            <person name="Tian G.Z."/>
            <person name="Zhu T.H."/>
            <person name="Guo M.W."/>
        </authorList>
    </citation>
    <scope>NUCLEOTIDE SEQUENCE [LARGE SCALE GENOMIC DNA]</scope>
    <source>
        <strain evidence="11 12">2-bin</strain>
    </source>
</reference>
<evidence type="ECO:0000256" key="8">
    <source>
        <dbReference type="PIRSR" id="PIRSR000190-2"/>
    </source>
</evidence>
<dbReference type="GO" id="GO:0010181">
    <property type="term" value="F:FMN binding"/>
    <property type="evidence" value="ECO:0007669"/>
    <property type="project" value="UniProtKB-UniRule"/>
</dbReference>
<feature type="binding site" evidence="6 7">
    <location>
        <position position="133"/>
    </location>
    <ligand>
        <name>substrate</name>
    </ligand>
</feature>
<feature type="domain" description="Pyridoxine 5'-phosphate oxidase dimerisation C-terminal" evidence="10">
    <location>
        <begin position="176"/>
        <end position="217"/>
    </location>
</feature>
<evidence type="ECO:0000259" key="9">
    <source>
        <dbReference type="Pfam" id="PF01243"/>
    </source>
</evidence>
<dbReference type="NCBIfam" id="TIGR00558">
    <property type="entry name" value="pdxH"/>
    <property type="match status" value="1"/>
</dbReference>
<evidence type="ECO:0000256" key="1">
    <source>
        <dbReference type="ARBA" id="ARBA00007301"/>
    </source>
</evidence>
<comment type="cofactor">
    <cofactor evidence="6 8">
        <name>FMN</name>
        <dbReference type="ChEBI" id="CHEBI:58210"/>
    </cofactor>
    <text evidence="6 8">Binds 1 FMN per subunit.</text>
</comment>
<comment type="function">
    <text evidence="6">Catalyzes the oxidation of either pyridoxine 5'-phosphate (PNP) or pyridoxamine 5'-phosphate (PMP) into pyridoxal 5'-phosphate (PLP).</text>
</comment>
<evidence type="ECO:0000256" key="5">
    <source>
        <dbReference type="ARBA" id="ARBA00023096"/>
    </source>
</evidence>
<organism evidence="11 12">
    <name type="scientific">Lampropedia puyangensis</name>
    <dbReference type="NCBI Taxonomy" id="1330072"/>
    <lineage>
        <taxon>Bacteria</taxon>
        <taxon>Pseudomonadati</taxon>
        <taxon>Pseudomonadota</taxon>
        <taxon>Betaproteobacteria</taxon>
        <taxon>Burkholderiales</taxon>
        <taxon>Comamonadaceae</taxon>
        <taxon>Lampropedia</taxon>
    </lineage>
</organism>
<feature type="binding site" evidence="7">
    <location>
        <begin position="10"/>
        <end position="13"/>
    </location>
    <ligand>
        <name>substrate</name>
    </ligand>
</feature>
<feature type="binding site" evidence="6 8">
    <location>
        <position position="199"/>
    </location>
    <ligand>
        <name>FMN</name>
        <dbReference type="ChEBI" id="CHEBI:58210"/>
    </ligand>
</feature>
<name>A0A4V4GSC1_9BURK</name>
<comment type="catalytic activity">
    <reaction evidence="6">
        <text>pyridoxine 5'-phosphate + O2 = pyridoxal 5'-phosphate + H2O2</text>
        <dbReference type="Rhea" id="RHEA:15149"/>
        <dbReference type="ChEBI" id="CHEBI:15379"/>
        <dbReference type="ChEBI" id="CHEBI:16240"/>
        <dbReference type="ChEBI" id="CHEBI:58589"/>
        <dbReference type="ChEBI" id="CHEBI:597326"/>
        <dbReference type="EC" id="1.4.3.5"/>
    </reaction>
</comment>
<evidence type="ECO:0000259" key="10">
    <source>
        <dbReference type="Pfam" id="PF10590"/>
    </source>
</evidence>
<protein>
    <recommendedName>
        <fullName evidence="6">Pyridoxine/pyridoxamine 5'-phosphate oxidase</fullName>
        <ecNumber evidence="6">1.4.3.5</ecNumber>
    </recommendedName>
    <alternativeName>
        <fullName evidence="6">PNP/PMP oxidase</fullName>
        <shortName evidence="6">PNPOx</shortName>
    </alternativeName>
    <alternativeName>
        <fullName evidence="6">Pyridoxal 5'-phosphate synthase</fullName>
    </alternativeName>
</protein>
<dbReference type="InterPro" id="IPR019576">
    <property type="entry name" value="Pyridoxamine_oxidase_dimer_C"/>
</dbReference>
<comment type="pathway">
    <text evidence="6">Cofactor metabolism; pyridoxal 5'-phosphate salvage; pyridoxal 5'-phosphate from pyridoxine 5'-phosphate: step 1/1.</text>
</comment>
<dbReference type="Proteomes" id="UP000308917">
    <property type="component" value="Unassembled WGS sequence"/>
</dbReference>
<evidence type="ECO:0000313" key="11">
    <source>
        <dbReference type="EMBL" id="THU04146.1"/>
    </source>
</evidence>
<feature type="binding site" evidence="6 8">
    <location>
        <position position="189"/>
    </location>
    <ligand>
        <name>FMN</name>
        <dbReference type="ChEBI" id="CHEBI:58210"/>
    </ligand>
</feature>
<sequence length="217" mass="24686">MTNIDLAAMRENYTRGSLSEQEAPQVPDALFAQWLEQAVRSQEPEANAMTLATVGNDLRPSTRIVLLKGHDAQGLVWFTNYESRKAHELAGNPQAALQFYWANLQRVVRIEGVVQKTTEQESAAYFEQRPLASRIGALTSPQSRKVANREALDLAYARIEAEVDASGKNPERPLFWGGYRLVPQYWEFWQGRVGRLHDRLIYSKDKQGQWSIDRLAP</sequence>
<dbReference type="SUPFAM" id="SSF50475">
    <property type="entry name" value="FMN-binding split barrel"/>
    <property type="match status" value="1"/>
</dbReference>
<keyword evidence="3 6" id="KW-0288">FMN</keyword>
<feature type="domain" description="Pyridoxamine 5'-phosphate oxidase N-terminal" evidence="9">
    <location>
        <begin position="35"/>
        <end position="160"/>
    </location>
</feature>
<dbReference type="PIRSF" id="PIRSF000190">
    <property type="entry name" value="Pyd_amn-ph_oxd"/>
    <property type="match status" value="1"/>
</dbReference>
<keyword evidence="12" id="KW-1185">Reference proteome</keyword>
<dbReference type="InterPro" id="IPR012349">
    <property type="entry name" value="Split_barrel_FMN-bd"/>
</dbReference>
<evidence type="ECO:0000256" key="7">
    <source>
        <dbReference type="PIRSR" id="PIRSR000190-1"/>
    </source>
</evidence>
<comment type="caution">
    <text evidence="6">Lacks conserved residue(s) required for the propagation of feature annotation.</text>
</comment>
<dbReference type="Pfam" id="PF10590">
    <property type="entry name" value="PNP_phzG_C"/>
    <property type="match status" value="1"/>
</dbReference>
<dbReference type="GO" id="GO:0008615">
    <property type="term" value="P:pyridoxine biosynthetic process"/>
    <property type="evidence" value="ECO:0007669"/>
    <property type="project" value="UniProtKB-UniRule"/>
</dbReference>
<comment type="caution">
    <text evidence="11">The sequence shown here is derived from an EMBL/GenBank/DDBJ whole genome shotgun (WGS) entry which is preliminary data.</text>
</comment>
<evidence type="ECO:0000313" key="12">
    <source>
        <dbReference type="Proteomes" id="UP000308917"/>
    </source>
</evidence>
<keyword evidence="4 6" id="KW-0560">Oxidoreductase</keyword>
<dbReference type="Gene3D" id="2.30.110.10">
    <property type="entry name" value="Electron Transport, Fmn-binding Protein, Chain A"/>
    <property type="match status" value="1"/>
</dbReference>
<keyword evidence="5 6" id="KW-0664">Pyridoxine biosynthesis</keyword>
<evidence type="ECO:0000256" key="2">
    <source>
        <dbReference type="ARBA" id="ARBA00022630"/>
    </source>
</evidence>
<accession>A0A4V4GSC1</accession>
<dbReference type="OrthoDB" id="9780392at2"/>
<dbReference type="GO" id="GO:0004733">
    <property type="term" value="F:pyridoxamine phosphate oxidase activity"/>
    <property type="evidence" value="ECO:0007669"/>
    <property type="project" value="UniProtKB-UniRule"/>
</dbReference>
<feature type="binding site" evidence="6 8">
    <location>
        <begin position="142"/>
        <end position="143"/>
    </location>
    <ligand>
        <name>FMN</name>
        <dbReference type="ChEBI" id="CHEBI:58210"/>
    </ligand>
</feature>
<dbReference type="UniPathway" id="UPA01068">
    <property type="reaction ID" value="UER00304"/>
</dbReference>
<keyword evidence="2 6" id="KW-0285">Flavoprotein</keyword>
<feature type="binding site" evidence="6 7">
    <location>
        <position position="125"/>
    </location>
    <ligand>
        <name>substrate</name>
    </ligand>
</feature>
<comment type="pathway">
    <text evidence="6">Cofactor metabolism; pyridoxal 5'-phosphate salvage; pyridoxal 5'-phosphate from pyridoxamine 5'-phosphate: step 1/1.</text>
</comment>
<feature type="binding site" evidence="6 8">
    <location>
        <position position="84"/>
    </location>
    <ligand>
        <name>FMN</name>
        <dbReference type="ChEBI" id="CHEBI:58210"/>
    </ligand>
</feature>
<dbReference type="InterPro" id="IPR000659">
    <property type="entry name" value="Pyridox_Oxase"/>
</dbReference>
<dbReference type="AlphaFoldDB" id="A0A4V4GSC1"/>
<feature type="binding site" evidence="6 7">
    <location>
        <position position="129"/>
    </location>
    <ligand>
        <name>substrate</name>
    </ligand>
</feature>
<evidence type="ECO:0000256" key="3">
    <source>
        <dbReference type="ARBA" id="ARBA00022643"/>
    </source>
</evidence>
<dbReference type="InterPro" id="IPR019740">
    <property type="entry name" value="Pyridox_Oxase_CS"/>
</dbReference>
<evidence type="ECO:0000256" key="6">
    <source>
        <dbReference type="HAMAP-Rule" id="MF_01629"/>
    </source>
</evidence>
<feature type="binding site" evidence="6 7">
    <location>
        <position position="68"/>
    </location>
    <ligand>
        <name>substrate</name>
    </ligand>
</feature>
<dbReference type="PANTHER" id="PTHR10851">
    <property type="entry name" value="PYRIDOXINE-5-PHOSPHATE OXIDASE"/>
    <property type="match status" value="1"/>
</dbReference>
<dbReference type="EMBL" id="STFG01000003">
    <property type="protein sequence ID" value="THU04146.1"/>
    <property type="molecule type" value="Genomic_DNA"/>
</dbReference>
<dbReference type="HAMAP" id="MF_01629">
    <property type="entry name" value="PdxH"/>
    <property type="match status" value="1"/>
</dbReference>
<gene>
    <name evidence="6 11" type="primary">pdxH</name>
    <name evidence="11" type="ORF">E9531_05345</name>
</gene>
<dbReference type="PANTHER" id="PTHR10851:SF0">
    <property type="entry name" value="PYRIDOXINE-5'-PHOSPHATE OXIDASE"/>
    <property type="match status" value="1"/>
</dbReference>
<evidence type="ECO:0000256" key="4">
    <source>
        <dbReference type="ARBA" id="ARBA00023002"/>
    </source>
</evidence>
<dbReference type="Pfam" id="PF01243">
    <property type="entry name" value="PNPOx_N"/>
    <property type="match status" value="1"/>
</dbReference>
<comment type="subunit">
    <text evidence="6">Homodimer.</text>
</comment>
<feature type="binding site" evidence="6 8">
    <location>
        <begin position="78"/>
        <end position="79"/>
    </location>
    <ligand>
        <name>FMN</name>
        <dbReference type="ChEBI" id="CHEBI:58210"/>
    </ligand>
</feature>
<dbReference type="EC" id="1.4.3.5" evidence="6"/>
<dbReference type="PROSITE" id="PS01064">
    <property type="entry name" value="PYRIDOX_OXIDASE"/>
    <property type="match status" value="1"/>
</dbReference>
<dbReference type="RefSeq" id="WP_136572711.1">
    <property type="nucleotide sequence ID" value="NZ_STFG01000003.1"/>
</dbReference>
<dbReference type="NCBIfam" id="NF004231">
    <property type="entry name" value="PRK05679.1"/>
    <property type="match status" value="1"/>
</dbReference>